<evidence type="ECO:0000313" key="4">
    <source>
        <dbReference type="RefSeq" id="XP_031569441.1"/>
    </source>
</evidence>
<feature type="region of interest" description="Disordered" evidence="1">
    <location>
        <begin position="95"/>
        <end position="179"/>
    </location>
</feature>
<proteinExistence type="predicted"/>
<protein>
    <submittedName>
        <fullName evidence="4">Mucin-2-like</fullName>
    </submittedName>
</protein>
<dbReference type="RefSeq" id="XP_031569441.1">
    <property type="nucleotide sequence ID" value="XM_031713581.1"/>
</dbReference>
<gene>
    <name evidence="4" type="primary">LOC116303954</name>
</gene>
<name>A0A6P8IQT3_ACTTE</name>
<feature type="compositionally biased region" description="Low complexity" evidence="1">
    <location>
        <begin position="132"/>
        <end position="147"/>
    </location>
</feature>
<dbReference type="KEGG" id="aten:116303954"/>
<evidence type="ECO:0000313" key="3">
    <source>
        <dbReference type="Proteomes" id="UP000515163"/>
    </source>
</evidence>
<feature type="signal peptide" evidence="2">
    <location>
        <begin position="1"/>
        <end position="20"/>
    </location>
</feature>
<evidence type="ECO:0000256" key="1">
    <source>
        <dbReference type="SAM" id="MobiDB-lite"/>
    </source>
</evidence>
<keyword evidence="3" id="KW-1185">Reference proteome</keyword>
<feature type="compositionally biased region" description="Basic residues" evidence="1">
    <location>
        <begin position="95"/>
        <end position="105"/>
    </location>
</feature>
<dbReference type="AlphaFoldDB" id="A0A6P8IQT3"/>
<dbReference type="Proteomes" id="UP000515163">
    <property type="component" value="Unplaced"/>
</dbReference>
<accession>A0A6P8IQT3</accession>
<dbReference type="InParanoid" id="A0A6P8IQT3"/>
<feature type="region of interest" description="Disordered" evidence="1">
    <location>
        <begin position="214"/>
        <end position="233"/>
    </location>
</feature>
<keyword evidence="2" id="KW-0732">Signal</keyword>
<feature type="region of interest" description="Disordered" evidence="1">
    <location>
        <begin position="242"/>
        <end position="286"/>
    </location>
</feature>
<feature type="compositionally biased region" description="Low complexity" evidence="1">
    <location>
        <begin position="215"/>
        <end position="226"/>
    </location>
</feature>
<feature type="chain" id="PRO_5027612524" evidence="2">
    <location>
        <begin position="21"/>
        <end position="286"/>
    </location>
</feature>
<sequence length="286" mass="30927">MKAIFLFMILAGFSFQYLISAPINDDVESLDEREGLKSPDGELLKRSKHQSISSLIDALQKPGSLDGTVLKKNEDELPDKRNRWRRCKRWWCRKNTRRRSRKTSRVKASAVKTKRPPTSSTTNPATRKKKPTTPTAIPTPAVAQTVPSVDFAKPGKTSSTSHRINPATRRKEPDNLTQPTAVAVPGDAVESAASAVQTGKTSTSQATNFVTSANKPTTKTLPTTTPSVEESGMAGESLPYGTLCPDIEGPPTPSMPPMLLKRDGNTASPPSPAITKPMCGGFHSYG</sequence>
<organism evidence="3 4">
    <name type="scientific">Actinia tenebrosa</name>
    <name type="common">Australian red waratah sea anemone</name>
    <dbReference type="NCBI Taxonomy" id="6105"/>
    <lineage>
        <taxon>Eukaryota</taxon>
        <taxon>Metazoa</taxon>
        <taxon>Cnidaria</taxon>
        <taxon>Anthozoa</taxon>
        <taxon>Hexacorallia</taxon>
        <taxon>Actiniaria</taxon>
        <taxon>Actiniidae</taxon>
        <taxon>Actinia</taxon>
    </lineage>
</organism>
<evidence type="ECO:0000256" key="2">
    <source>
        <dbReference type="SAM" id="SignalP"/>
    </source>
</evidence>
<reference evidence="4" key="1">
    <citation type="submission" date="2025-08" db="UniProtKB">
        <authorList>
            <consortium name="RefSeq"/>
        </authorList>
    </citation>
    <scope>IDENTIFICATION</scope>
    <source>
        <tissue evidence="4">Tentacle</tissue>
    </source>
</reference>
<dbReference type="OrthoDB" id="10438370at2759"/>
<dbReference type="GeneID" id="116303954"/>